<comment type="similarity">
    <text evidence="3">Belongs to the actin-binding proteins ADF family. GMF subfamily.</text>
</comment>
<dbReference type="GO" id="GO:0071933">
    <property type="term" value="F:Arp2/3 complex binding"/>
    <property type="evidence" value="ECO:0007669"/>
    <property type="project" value="InterPro"/>
</dbReference>
<dbReference type="CDD" id="cd11283">
    <property type="entry name" value="ADF_GMF-beta_like"/>
    <property type="match status" value="1"/>
</dbReference>
<dbReference type="InterPro" id="IPR011171">
    <property type="entry name" value="GMF"/>
</dbReference>
<accession>A0AAD5X682</accession>
<evidence type="ECO:0000256" key="4">
    <source>
        <dbReference type="ARBA" id="ARBA00022490"/>
    </source>
</evidence>
<evidence type="ECO:0000256" key="2">
    <source>
        <dbReference type="ARBA" id="ARBA00004496"/>
    </source>
</evidence>
<comment type="caution">
    <text evidence="7">The sequence shown here is derived from an EMBL/GenBank/DDBJ whole genome shotgun (WGS) entry which is preliminary data.</text>
</comment>
<dbReference type="Proteomes" id="UP001212841">
    <property type="component" value="Unassembled WGS sequence"/>
</dbReference>
<dbReference type="GO" id="GO:0034316">
    <property type="term" value="P:negative regulation of Arp2/3 complex-mediated actin nucleation"/>
    <property type="evidence" value="ECO:0007669"/>
    <property type="project" value="TreeGrafter"/>
</dbReference>
<reference evidence="7" key="1">
    <citation type="submission" date="2020-05" db="EMBL/GenBank/DDBJ databases">
        <title>Phylogenomic resolution of chytrid fungi.</title>
        <authorList>
            <person name="Stajich J.E."/>
            <person name="Amses K."/>
            <person name="Simmons R."/>
            <person name="Seto K."/>
            <person name="Myers J."/>
            <person name="Bonds A."/>
            <person name="Quandt C.A."/>
            <person name="Barry K."/>
            <person name="Liu P."/>
            <person name="Grigoriev I."/>
            <person name="Longcore J.E."/>
            <person name="James T.Y."/>
        </authorList>
    </citation>
    <scope>NUCLEOTIDE SEQUENCE</scope>
    <source>
        <strain evidence="7">JEL0318</strain>
    </source>
</reference>
<protein>
    <recommendedName>
        <fullName evidence="6">ADF-H domain-containing protein</fullName>
    </recommendedName>
</protein>
<dbReference type="PANTHER" id="PTHR11249:SF2">
    <property type="entry name" value="GLIA MATURATION FACTOR"/>
    <property type="match status" value="1"/>
</dbReference>
<proteinExistence type="inferred from homology"/>
<dbReference type="Pfam" id="PF00241">
    <property type="entry name" value="Cofilin_ADF"/>
    <property type="match status" value="1"/>
</dbReference>
<organism evidence="7 8">
    <name type="scientific">Rhizophlyctis rosea</name>
    <dbReference type="NCBI Taxonomy" id="64517"/>
    <lineage>
        <taxon>Eukaryota</taxon>
        <taxon>Fungi</taxon>
        <taxon>Fungi incertae sedis</taxon>
        <taxon>Chytridiomycota</taxon>
        <taxon>Chytridiomycota incertae sedis</taxon>
        <taxon>Chytridiomycetes</taxon>
        <taxon>Rhizophlyctidales</taxon>
        <taxon>Rhizophlyctidaceae</taxon>
        <taxon>Rhizophlyctis</taxon>
    </lineage>
</organism>
<dbReference type="GO" id="GO:0071846">
    <property type="term" value="P:actin filament debranching"/>
    <property type="evidence" value="ECO:0007669"/>
    <property type="project" value="InterPro"/>
</dbReference>
<feature type="domain" description="ADF-H" evidence="6">
    <location>
        <begin position="28"/>
        <end position="162"/>
    </location>
</feature>
<dbReference type="AlphaFoldDB" id="A0AAD5X682"/>
<dbReference type="Gene3D" id="3.40.20.10">
    <property type="entry name" value="Severin"/>
    <property type="match status" value="1"/>
</dbReference>
<evidence type="ECO:0000256" key="5">
    <source>
        <dbReference type="ARBA" id="ARBA00023242"/>
    </source>
</evidence>
<dbReference type="EMBL" id="JADGJD010000335">
    <property type="protein sequence ID" value="KAJ3052008.1"/>
    <property type="molecule type" value="Genomic_DNA"/>
</dbReference>
<dbReference type="SUPFAM" id="SSF55753">
    <property type="entry name" value="Actin depolymerizing proteins"/>
    <property type="match status" value="1"/>
</dbReference>
<dbReference type="InterPro" id="IPR002108">
    <property type="entry name" value="ADF-H"/>
</dbReference>
<dbReference type="GO" id="GO:0030864">
    <property type="term" value="C:cortical actin cytoskeleton"/>
    <property type="evidence" value="ECO:0007669"/>
    <property type="project" value="TreeGrafter"/>
</dbReference>
<gene>
    <name evidence="7" type="ORF">HK097_006987</name>
</gene>
<evidence type="ECO:0000256" key="1">
    <source>
        <dbReference type="ARBA" id="ARBA00004123"/>
    </source>
</evidence>
<dbReference type="PANTHER" id="PTHR11249">
    <property type="entry name" value="GLIAL FACTOR NATURATION FACTOR"/>
    <property type="match status" value="1"/>
</dbReference>
<keyword evidence="5" id="KW-0539">Nucleus</keyword>
<comment type="subcellular location">
    <subcellularLocation>
        <location evidence="2">Cytoplasm</location>
    </subcellularLocation>
    <subcellularLocation>
        <location evidence="1">Nucleus</location>
    </subcellularLocation>
</comment>
<evidence type="ECO:0000256" key="3">
    <source>
        <dbReference type="ARBA" id="ARBA00010055"/>
    </source>
</evidence>
<evidence type="ECO:0000313" key="7">
    <source>
        <dbReference type="EMBL" id="KAJ3052008.1"/>
    </source>
</evidence>
<keyword evidence="8" id="KW-1185">Reference proteome</keyword>
<evidence type="ECO:0000313" key="8">
    <source>
        <dbReference type="Proteomes" id="UP001212841"/>
    </source>
</evidence>
<dbReference type="FunFam" id="3.40.20.10:FF:000026">
    <property type="entry name" value="Glia maturation factor"/>
    <property type="match status" value="1"/>
</dbReference>
<sequence length="168" mass="19094">MSAQNTTDVPEEVVEELKVRNHSRAIFKPDANKQLHISLIQKFRFRKSKSNAAIILKIDVKDLKVVVEEILEDTTIEDVAEALPDSTPRYIVLSYELKHKDGRVSYPLVGIYYNPTGSSTANRMLYASTNSYLFQKADIAGKIFDLNDSEDLTDEWLTEKLEGSKTRP</sequence>
<keyword evidence="4" id="KW-0963">Cytoplasm</keyword>
<evidence type="ECO:0000259" key="6">
    <source>
        <dbReference type="PROSITE" id="PS51263"/>
    </source>
</evidence>
<dbReference type="GO" id="GO:0003779">
    <property type="term" value="F:actin binding"/>
    <property type="evidence" value="ECO:0007669"/>
    <property type="project" value="InterPro"/>
</dbReference>
<dbReference type="InterPro" id="IPR029006">
    <property type="entry name" value="ADF-H/Gelsolin-like_dom_sf"/>
</dbReference>
<name>A0AAD5X682_9FUNG</name>
<dbReference type="PROSITE" id="PS51263">
    <property type="entry name" value="ADF_H"/>
    <property type="match status" value="1"/>
</dbReference>
<dbReference type="GO" id="GO:0005634">
    <property type="term" value="C:nucleus"/>
    <property type="evidence" value="ECO:0007669"/>
    <property type="project" value="UniProtKB-SubCell"/>
</dbReference>
<dbReference type="SMART" id="SM00102">
    <property type="entry name" value="ADF"/>
    <property type="match status" value="1"/>
</dbReference>